<name>A0ABT5SV19_9PSEU</name>
<proteinExistence type="predicted"/>
<comment type="caution">
    <text evidence="3">The sequence shown here is derived from an EMBL/GenBank/DDBJ whole genome shotgun (WGS) entry which is preliminary data.</text>
</comment>
<dbReference type="Proteomes" id="UP001300763">
    <property type="component" value="Unassembled WGS sequence"/>
</dbReference>
<dbReference type="GO" id="GO:0016829">
    <property type="term" value="F:lyase activity"/>
    <property type="evidence" value="ECO:0007669"/>
    <property type="project" value="UniProtKB-KW"/>
</dbReference>
<gene>
    <name evidence="3" type="ORF">PGB27_15320</name>
</gene>
<evidence type="ECO:0000256" key="1">
    <source>
        <dbReference type="SAM" id="MobiDB-lite"/>
    </source>
</evidence>
<evidence type="ECO:0000313" key="3">
    <source>
        <dbReference type="EMBL" id="MDD7966703.1"/>
    </source>
</evidence>
<dbReference type="Pfam" id="PF14099">
    <property type="entry name" value="Polysacc_lyase"/>
    <property type="match status" value="1"/>
</dbReference>
<keyword evidence="2" id="KW-1133">Transmembrane helix</keyword>
<dbReference type="RefSeq" id="WP_274201235.1">
    <property type="nucleotide sequence ID" value="NZ_JAQZAO010000006.1"/>
</dbReference>
<reference evidence="3 4" key="1">
    <citation type="submission" date="2023-02" db="EMBL/GenBank/DDBJ databases">
        <title>Genome sequencing required for Actinomycetospora new species description.</title>
        <authorList>
            <person name="Saimee Y."/>
            <person name="Duangmal K."/>
        </authorList>
    </citation>
    <scope>NUCLEOTIDE SEQUENCE [LARGE SCALE GENOMIC DNA]</scope>
    <source>
        <strain evidence="3 4">DW7H6</strain>
    </source>
</reference>
<keyword evidence="2" id="KW-0812">Transmembrane</keyword>
<dbReference type="EMBL" id="JAQZAO010000006">
    <property type="protein sequence ID" value="MDD7966703.1"/>
    <property type="molecule type" value="Genomic_DNA"/>
</dbReference>
<evidence type="ECO:0000313" key="4">
    <source>
        <dbReference type="Proteomes" id="UP001300763"/>
    </source>
</evidence>
<dbReference type="Gene3D" id="2.60.120.200">
    <property type="match status" value="1"/>
</dbReference>
<feature type="compositionally biased region" description="Low complexity" evidence="1">
    <location>
        <begin position="279"/>
        <end position="290"/>
    </location>
</feature>
<protein>
    <submittedName>
        <fullName evidence="3">Heparin lyase I family protein</fullName>
    </submittedName>
</protein>
<dbReference type="InterPro" id="IPR025975">
    <property type="entry name" value="Polysacc_lyase"/>
</dbReference>
<keyword evidence="3" id="KW-0456">Lyase</keyword>
<keyword evidence="2" id="KW-0472">Membrane</keyword>
<keyword evidence="4" id="KW-1185">Reference proteome</keyword>
<sequence length="318" mass="33955">MPNDVVSRRPLRARRGRSGALAVVLALAALVVPLVAAPVATAETAPGSPAPSGDRPLWVLPESGNMLAAFNRTEYNEQDGTPQQVASPDAPARQALQFTLEGGDTRTEVEPRVPQEREGDVQYYTYVAKLADDFPTDANTWQLLLQWHHQGDSGSPPVALQARGNRLMLAAEGEDLQDLGPLRGGDRIEVTMRIAFSRDPSRGAVDVWRGADHVLSAYRPEGGTLLDEANYMKVGLYRDDGIDEDGRLWLEDLRIGPTLASVRSPATASTAAPVEDETTAAPGSSSSSSGSLTWAAGALLVLVGGAAVLAMTRRRARR</sequence>
<evidence type="ECO:0000256" key="2">
    <source>
        <dbReference type="SAM" id="Phobius"/>
    </source>
</evidence>
<feature type="region of interest" description="Disordered" evidence="1">
    <location>
        <begin position="264"/>
        <end position="290"/>
    </location>
</feature>
<organism evidence="3 4">
    <name type="scientific">Actinomycetospora lemnae</name>
    <dbReference type="NCBI Taxonomy" id="3019891"/>
    <lineage>
        <taxon>Bacteria</taxon>
        <taxon>Bacillati</taxon>
        <taxon>Actinomycetota</taxon>
        <taxon>Actinomycetes</taxon>
        <taxon>Pseudonocardiales</taxon>
        <taxon>Pseudonocardiaceae</taxon>
        <taxon>Actinomycetospora</taxon>
    </lineage>
</organism>
<accession>A0ABT5SV19</accession>
<feature type="transmembrane region" description="Helical" evidence="2">
    <location>
        <begin position="292"/>
        <end position="312"/>
    </location>
</feature>